<evidence type="ECO:0000313" key="3">
    <source>
        <dbReference type="EMBL" id="MBK4737006.1"/>
    </source>
</evidence>
<protein>
    <submittedName>
        <fullName evidence="3">Antiactivator of flagellar biosynthesis FleN protein</fullName>
    </submittedName>
</protein>
<dbReference type="GO" id="GO:0009898">
    <property type="term" value="C:cytoplasmic side of plasma membrane"/>
    <property type="evidence" value="ECO:0007669"/>
    <property type="project" value="TreeGrafter"/>
</dbReference>
<evidence type="ECO:0000256" key="2">
    <source>
        <dbReference type="ARBA" id="ARBA00022840"/>
    </source>
</evidence>
<dbReference type="GO" id="GO:0005829">
    <property type="term" value="C:cytosol"/>
    <property type="evidence" value="ECO:0007669"/>
    <property type="project" value="TreeGrafter"/>
</dbReference>
<dbReference type="PANTHER" id="PTHR43384">
    <property type="entry name" value="SEPTUM SITE-DETERMINING PROTEIN MIND HOMOLOG, CHLOROPLASTIC-RELATED"/>
    <property type="match status" value="1"/>
</dbReference>
<accession>A0A934W332</accession>
<dbReference type="Proteomes" id="UP000622890">
    <property type="component" value="Unassembled WGS sequence"/>
</dbReference>
<dbReference type="EMBL" id="JAEPBG010000009">
    <property type="protein sequence ID" value="MBK4737006.1"/>
    <property type="molecule type" value="Genomic_DNA"/>
</dbReference>
<dbReference type="Gene3D" id="3.40.50.300">
    <property type="entry name" value="P-loop containing nucleotide triphosphate hydrolases"/>
    <property type="match status" value="1"/>
</dbReference>
<reference evidence="3" key="1">
    <citation type="submission" date="2021-01" db="EMBL/GenBank/DDBJ databases">
        <title>Genome sequence of strain Noviherbaspirillum sp. DKR-6.</title>
        <authorList>
            <person name="Chaudhary D.K."/>
        </authorList>
    </citation>
    <scope>NUCLEOTIDE SEQUENCE</scope>
    <source>
        <strain evidence="3">DKR-6</strain>
    </source>
</reference>
<dbReference type="GO" id="GO:0016887">
    <property type="term" value="F:ATP hydrolysis activity"/>
    <property type="evidence" value="ECO:0007669"/>
    <property type="project" value="TreeGrafter"/>
</dbReference>
<proteinExistence type="predicted"/>
<gene>
    <name evidence="3" type="ORF">JJB74_20485</name>
</gene>
<name>A0A934W332_9BURK</name>
<dbReference type="SUPFAM" id="SSF52540">
    <property type="entry name" value="P-loop containing nucleoside triphosphate hydrolases"/>
    <property type="match status" value="1"/>
</dbReference>
<dbReference type="GO" id="GO:0051782">
    <property type="term" value="P:negative regulation of cell division"/>
    <property type="evidence" value="ECO:0007669"/>
    <property type="project" value="TreeGrafter"/>
</dbReference>
<dbReference type="InterPro" id="IPR027417">
    <property type="entry name" value="P-loop_NTPase"/>
</dbReference>
<dbReference type="GO" id="GO:0005524">
    <property type="term" value="F:ATP binding"/>
    <property type="evidence" value="ECO:0007669"/>
    <property type="project" value="UniProtKB-KW"/>
</dbReference>
<dbReference type="InterPro" id="IPR050625">
    <property type="entry name" value="ParA/MinD_ATPase"/>
</dbReference>
<keyword evidence="3" id="KW-0966">Cell projection</keyword>
<comment type="caution">
    <text evidence="3">The sequence shown here is derived from an EMBL/GenBank/DDBJ whole genome shotgun (WGS) entry which is preliminary data.</text>
</comment>
<keyword evidence="1" id="KW-0547">Nucleotide-binding</keyword>
<organism evidence="3 4">
    <name type="scientific">Noviherbaspirillum pedocola</name>
    <dbReference type="NCBI Taxonomy" id="2801341"/>
    <lineage>
        <taxon>Bacteria</taxon>
        <taxon>Pseudomonadati</taxon>
        <taxon>Pseudomonadota</taxon>
        <taxon>Betaproteobacteria</taxon>
        <taxon>Burkholderiales</taxon>
        <taxon>Oxalobacteraceae</taxon>
        <taxon>Noviherbaspirillum</taxon>
    </lineage>
</organism>
<keyword evidence="2" id="KW-0067">ATP-binding</keyword>
<dbReference type="PANTHER" id="PTHR43384:SF6">
    <property type="entry name" value="SEPTUM SITE-DETERMINING PROTEIN MIND HOMOLOG, CHLOROPLASTIC"/>
    <property type="match status" value="1"/>
</dbReference>
<keyword evidence="3" id="KW-0969">Cilium</keyword>
<keyword evidence="3" id="KW-0282">Flagellum</keyword>
<dbReference type="RefSeq" id="WP_200594952.1">
    <property type="nucleotide sequence ID" value="NZ_JAEPBG010000009.1"/>
</dbReference>
<keyword evidence="4" id="KW-1185">Reference proteome</keyword>
<evidence type="ECO:0000313" key="4">
    <source>
        <dbReference type="Proteomes" id="UP000622890"/>
    </source>
</evidence>
<evidence type="ECO:0000256" key="1">
    <source>
        <dbReference type="ARBA" id="ARBA00022741"/>
    </source>
</evidence>
<dbReference type="AlphaFoldDB" id="A0A934W332"/>
<sequence length="280" mass="29280">MASIRIDQAEGLRRLIEKPAPRQLTFLSAAPDADKSAMLLNFGASLAGIGASVLLIDACRRTRGVAAGLARIQAGTLLQASRGEVRLADAVLPMPQGFAIAALGQGERSEFTSRDRSRMETLFSGLAANNDILLADAELDNEDALPLTAMAQGELVLHVADNAASITAAYALMKRISVHYGQRSVGILITGAAGERAGAIYQNIASVAGRYLALEVHAIGSVPEDEHLARATRQGRTVIDAFPTAGAARAFRDLAGRFSRCGPPATGRRHAASGNAMLGV</sequence>